<reference evidence="5" key="2">
    <citation type="journal article" date="2021" name="Syst. Appl. Microbiol.">
        <title>Roseomonas hellenica sp. nov., isolated from roots of wild-growing Alkanna tinctoria.</title>
        <authorList>
            <person name="Rat A."/>
            <person name="Naranjo H.D."/>
            <person name="Lebbe L."/>
            <person name="Cnockaert M."/>
            <person name="Krigas N."/>
            <person name="Grigoriadou K."/>
            <person name="Maloupa E."/>
            <person name="Willems A."/>
        </authorList>
    </citation>
    <scope>NUCLEOTIDE SEQUENCE</scope>
    <source>
        <strain evidence="5">LMG 28251</strain>
    </source>
</reference>
<dbReference type="CDD" id="cd03180">
    <property type="entry name" value="GST_C_2"/>
    <property type="match status" value="1"/>
</dbReference>
<keyword evidence="6" id="KW-1185">Reference proteome</keyword>
<evidence type="ECO:0000256" key="2">
    <source>
        <dbReference type="ARBA" id="ARBA00022679"/>
    </source>
</evidence>
<dbReference type="EMBL" id="JAAEDH010000002">
    <property type="protein sequence ID" value="MBR0654041.1"/>
    <property type="molecule type" value="Genomic_DNA"/>
</dbReference>
<dbReference type="CDD" id="cd03047">
    <property type="entry name" value="GST_N_2"/>
    <property type="match status" value="1"/>
</dbReference>
<evidence type="ECO:0000313" key="6">
    <source>
        <dbReference type="Proteomes" id="UP001196068"/>
    </source>
</evidence>
<name>A0AAF1KKX8_9PROT</name>
<dbReference type="InterPro" id="IPR004045">
    <property type="entry name" value="Glutathione_S-Trfase_N"/>
</dbReference>
<gene>
    <name evidence="5" type="ORF">GXW79_03000</name>
</gene>
<dbReference type="InterPro" id="IPR040079">
    <property type="entry name" value="Glutathione_S-Trfase"/>
</dbReference>
<dbReference type="InterPro" id="IPR036249">
    <property type="entry name" value="Thioredoxin-like_sf"/>
</dbReference>
<dbReference type="InterPro" id="IPR010987">
    <property type="entry name" value="Glutathione-S-Trfase_C-like"/>
</dbReference>
<feature type="domain" description="GST C-terminal" evidence="4">
    <location>
        <begin position="90"/>
        <end position="210"/>
    </location>
</feature>
<dbReference type="Proteomes" id="UP001196068">
    <property type="component" value="Unassembled WGS sequence"/>
</dbReference>
<organism evidence="5 6">
    <name type="scientific">Plastoroseomonas arctica</name>
    <dbReference type="NCBI Taxonomy" id="1509237"/>
    <lineage>
        <taxon>Bacteria</taxon>
        <taxon>Pseudomonadati</taxon>
        <taxon>Pseudomonadota</taxon>
        <taxon>Alphaproteobacteria</taxon>
        <taxon>Acetobacterales</taxon>
        <taxon>Acetobacteraceae</taxon>
        <taxon>Plastoroseomonas</taxon>
    </lineage>
</organism>
<dbReference type="PANTHER" id="PTHR44051:SF19">
    <property type="entry name" value="DISULFIDE-BOND OXIDOREDUCTASE YFCG"/>
    <property type="match status" value="1"/>
</dbReference>
<dbReference type="GO" id="GO:0016740">
    <property type="term" value="F:transferase activity"/>
    <property type="evidence" value="ECO:0007669"/>
    <property type="project" value="UniProtKB-KW"/>
</dbReference>
<dbReference type="AlphaFoldDB" id="A0AAF1KKX8"/>
<dbReference type="Gene3D" id="1.20.1050.10">
    <property type="match status" value="1"/>
</dbReference>
<dbReference type="SUPFAM" id="SSF47616">
    <property type="entry name" value="GST C-terminal domain-like"/>
    <property type="match status" value="1"/>
</dbReference>
<dbReference type="SFLD" id="SFLDG00358">
    <property type="entry name" value="Main_(cytGST)"/>
    <property type="match status" value="1"/>
</dbReference>
<proteinExistence type="inferred from homology"/>
<dbReference type="RefSeq" id="WP_211872740.1">
    <property type="nucleotide sequence ID" value="NZ_JAAEDH010000002.1"/>
</dbReference>
<dbReference type="SFLD" id="SFLDG01150">
    <property type="entry name" value="Main.1:_Beta-like"/>
    <property type="match status" value="1"/>
</dbReference>
<dbReference type="Pfam" id="PF13409">
    <property type="entry name" value="GST_N_2"/>
    <property type="match status" value="1"/>
</dbReference>
<dbReference type="FunFam" id="3.40.30.10:FF:000039">
    <property type="entry name" value="Glutathione S-transferase domain"/>
    <property type="match status" value="1"/>
</dbReference>
<evidence type="ECO:0000259" key="3">
    <source>
        <dbReference type="PROSITE" id="PS50404"/>
    </source>
</evidence>
<dbReference type="SUPFAM" id="SSF52833">
    <property type="entry name" value="Thioredoxin-like"/>
    <property type="match status" value="1"/>
</dbReference>
<protein>
    <submittedName>
        <fullName evidence="5">Glutathione S-transferase family protein</fullName>
    </submittedName>
</protein>
<dbReference type="PANTHER" id="PTHR44051">
    <property type="entry name" value="GLUTATHIONE S-TRANSFERASE-RELATED"/>
    <property type="match status" value="1"/>
</dbReference>
<sequence>MTPITIWGRTTSSNVMKVLWLCEELGLPFERIDAGGAFGRTKDPDYLAMNPNATIPTIVEPDGFSLWESNSILRYLCATRAPGTALHPSEPRARADVDRWMDWQLASINAPMVTIFFNYVRTPEEKRDAAATNAARDRAEALWRMVDARVAKHAFVAGDDLTIADIALGPYLHRWFALPIERPPMPAFEAWHERLAARPGYAKYLAVPMS</sequence>
<evidence type="ECO:0000259" key="4">
    <source>
        <dbReference type="PROSITE" id="PS50405"/>
    </source>
</evidence>
<dbReference type="PROSITE" id="PS50404">
    <property type="entry name" value="GST_NTER"/>
    <property type="match status" value="1"/>
</dbReference>
<evidence type="ECO:0000256" key="1">
    <source>
        <dbReference type="ARBA" id="ARBA00007409"/>
    </source>
</evidence>
<dbReference type="SFLD" id="SFLDS00019">
    <property type="entry name" value="Glutathione_Transferase_(cytos"/>
    <property type="match status" value="1"/>
</dbReference>
<comment type="caution">
    <text evidence="5">The sequence shown here is derived from an EMBL/GenBank/DDBJ whole genome shotgun (WGS) entry which is preliminary data.</text>
</comment>
<dbReference type="Pfam" id="PF00043">
    <property type="entry name" value="GST_C"/>
    <property type="match status" value="1"/>
</dbReference>
<dbReference type="PROSITE" id="PS50405">
    <property type="entry name" value="GST_CTER"/>
    <property type="match status" value="1"/>
</dbReference>
<dbReference type="InterPro" id="IPR036282">
    <property type="entry name" value="Glutathione-S-Trfase_C_sf"/>
</dbReference>
<comment type="similarity">
    <text evidence="1">Belongs to the GST superfamily.</text>
</comment>
<evidence type="ECO:0000313" key="5">
    <source>
        <dbReference type="EMBL" id="MBR0654041.1"/>
    </source>
</evidence>
<dbReference type="InterPro" id="IPR004046">
    <property type="entry name" value="GST_C"/>
</dbReference>
<keyword evidence="2" id="KW-0808">Transferase</keyword>
<dbReference type="Gene3D" id="3.40.30.10">
    <property type="entry name" value="Glutaredoxin"/>
    <property type="match status" value="1"/>
</dbReference>
<reference evidence="5" key="1">
    <citation type="submission" date="2020-01" db="EMBL/GenBank/DDBJ databases">
        <authorList>
            <person name="Rat A."/>
        </authorList>
    </citation>
    <scope>NUCLEOTIDE SEQUENCE</scope>
    <source>
        <strain evidence="5">LMG 28251</strain>
    </source>
</reference>
<accession>A0AAF1KKX8</accession>
<feature type="domain" description="GST N-terminal" evidence="3">
    <location>
        <begin position="2"/>
        <end position="84"/>
    </location>
</feature>